<evidence type="ECO:0000313" key="2">
    <source>
        <dbReference type="Proteomes" id="UP001165190"/>
    </source>
</evidence>
<dbReference type="PANTHER" id="PTHR48206:SF1">
    <property type="entry name" value="CHLOROPLAST SENSOR KINASE, CHLOROPLASTIC"/>
    <property type="match status" value="1"/>
</dbReference>
<sequence length="162" mass="18063">MPTPDFQRLCLEQLDLFRRIVDPDAVLSVYVRPAGSFVRDQLELRRVTSYPGVKAADIVFLVGNFTVPAGLRAAEAALSRQQMEVVGEHRAVVFPMVKKPFVVGFLVAELPQMEKASQSTESGDMVHFPTPKEAYAMSSPSPPSGLEIERHQYISYFCSRLC</sequence>
<keyword evidence="1" id="KW-0418">Kinase</keyword>
<proteinExistence type="predicted"/>
<accession>A0A9W7LS36</accession>
<evidence type="ECO:0000313" key="1">
    <source>
        <dbReference type="EMBL" id="GMI75049.1"/>
    </source>
</evidence>
<dbReference type="GO" id="GO:0016301">
    <property type="term" value="F:kinase activity"/>
    <property type="evidence" value="ECO:0007669"/>
    <property type="project" value="UniProtKB-KW"/>
</dbReference>
<dbReference type="EMBL" id="BSYR01000011">
    <property type="protein sequence ID" value="GMI75049.1"/>
    <property type="molecule type" value="Genomic_DNA"/>
</dbReference>
<dbReference type="AlphaFoldDB" id="A0A9W7LS36"/>
<dbReference type="PANTHER" id="PTHR48206">
    <property type="entry name" value="CHLOROPLAST SENSOR KINASE, CHLOROPLASTIC"/>
    <property type="match status" value="1"/>
</dbReference>
<dbReference type="Proteomes" id="UP001165190">
    <property type="component" value="Unassembled WGS sequence"/>
</dbReference>
<dbReference type="InterPro" id="IPR053334">
    <property type="entry name" value="Chloroplast_Sensor_Kinase"/>
</dbReference>
<organism evidence="1 2">
    <name type="scientific">Hibiscus trionum</name>
    <name type="common">Flower of an hour</name>
    <dbReference type="NCBI Taxonomy" id="183268"/>
    <lineage>
        <taxon>Eukaryota</taxon>
        <taxon>Viridiplantae</taxon>
        <taxon>Streptophyta</taxon>
        <taxon>Embryophyta</taxon>
        <taxon>Tracheophyta</taxon>
        <taxon>Spermatophyta</taxon>
        <taxon>Magnoliopsida</taxon>
        <taxon>eudicotyledons</taxon>
        <taxon>Gunneridae</taxon>
        <taxon>Pentapetalae</taxon>
        <taxon>rosids</taxon>
        <taxon>malvids</taxon>
        <taxon>Malvales</taxon>
        <taxon>Malvaceae</taxon>
        <taxon>Malvoideae</taxon>
        <taxon>Hibiscus</taxon>
    </lineage>
</organism>
<keyword evidence="1" id="KW-0808">Transferase</keyword>
<protein>
    <submittedName>
        <fullName evidence="1">Chloroplast sensor kinase</fullName>
    </submittedName>
</protein>
<gene>
    <name evidence="1" type="ORF">HRI_001174200</name>
</gene>
<reference evidence="1" key="1">
    <citation type="submission" date="2023-05" db="EMBL/GenBank/DDBJ databases">
        <title>Genome and transcriptome analyses reveal genes involved in the formation of fine ridges on petal epidermal cells in Hibiscus trionum.</title>
        <authorList>
            <person name="Koshimizu S."/>
            <person name="Masuda S."/>
            <person name="Ishii T."/>
            <person name="Shirasu K."/>
            <person name="Hoshino A."/>
            <person name="Arita M."/>
        </authorList>
    </citation>
    <scope>NUCLEOTIDE SEQUENCE</scope>
    <source>
        <strain evidence="1">Hamamatsu line</strain>
    </source>
</reference>
<comment type="caution">
    <text evidence="1">The sequence shown here is derived from an EMBL/GenBank/DDBJ whole genome shotgun (WGS) entry which is preliminary data.</text>
</comment>
<dbReference type="OrthoDB" id="43364at2759"/>
<name>A0A9W7LS36_HIBTR</name>
<keyword evidence="2" id="KW-1185">Reference proteome</keyword>